<feature type="compositionally biased region" description="Low complexity" evidence="16">
    <location>
        <begin position="329"/>
        <end position="342"/>
    </location>
</feature>
<keyword evidence="11" id="KW-0832">Ubl conjugation</keyword>
<feature type="region of interest" description="Disordered" evidence="16">
    <location>
        <begin position="62"/>
        <end position="414"/>
    </location>
</feature>
<keyword evidence="10" id="KW-0833">Ubl conjugation pathway</keyword>
<dbReference type="GO" id="GO:0005634">
    <property type="term" value="C:nucleus"/>
    <property type="evidence" value="ECO:0007669"/>
    <property type="project" value="UniProtKB-SubCell"/>
</dbReference>
<keyword evidence="13" id="KW-0238">DNA-binding</keyword>
<reference evidence="18" key="2">
    <citation type="submission" date="2023-02" db="EMBL/GenBank/DDBJ databases">
        <authorList>
            <consortium name="DOE Joint Genome Institute"/>
            <person name="Mondo S.J."/>
            <person name="Chang Y."/>
            <person name="Wang Y."/>
            <person name="Ahrendt S."/>
            <person name="Andreopoulos W."/>
            <person name="Barry K."/>
            <person name="Beard J."/>
            <person name="Benny G.L."/>
            <person name="Blankenship S."/>
            <person name="Bonito G."/>
            <person name="Cuomo C."/>
            <person name="Desiro A."/>
            <person name="Gervers K.A."/>
            <person name="Hundley H."/>
            <person name="Kuo A."/>
            <person name="LaButti K."/>
            <person name="Lang B.F."/>
            <person name="Lipzen A."/>
            <person name="O'Donnell K."/>
            <person name="Pangilinan J."/>
            <person name="Reynolds N."/>
            <person name="Sandor L."/>
            <person name="Smith M.W."/>
            <person name="Tsang A."/>
            <person name="Grigoriev I.V."/>
            <person name="Stajich J.E."/>
            <person name="Spatafora J.W."/>
        </authorList>
    </citation>
    <scope>NUCLEOTIDE SEQUENCE</scope>
    <source>
        <strain evidence="18">RSA 2281</strain>
    </source>
</reference>
<feature type="compositionally biased region" description="Basic and acidic residues" evidence="16">
    <location>
        <begin position="253"/>
        <end position="268"/>
    </location>
</feature>
<evidence type="ECO:0000313" key="18">
    <source>
        <dbReference type="EMBL" id="KAI9245850.1"/>
    </source>
</evidence>
<dbReference type="CDD" id="cd14368">
    <property type="entry name" value="CUE_DEF1_like"/>
    <property type="match status" value="1"/>
</dbReference>
<dbReference type="PANTHER" id="PTHR16308:SF13">
    <property type="entry name" value="PROTEIN LINGERER"/>
    <property type="match status" value="1"/>
</dbReference>
<comment type="similarity">
    <text evidence="4">Belongs to the DEF1 family.</text>
</comment>
<feature type="compositionally biased region" description="Low complexity" evidence="16">
    <location>
        <begin position="477"/>
        <end position="511"/>
    </location>
</feature>
<dbReference type="EMBL" id="JAIXMP010000049">
    <property type="protein sequence ID" value="KAI9245850.1"/>
    <property type="molecule type" value="Genomic_DNA"/>
</dbReference>
<sequence length="883" mass="94892">MTSHGSASDLKKLKSKYSSQLSTLKELFTDWTDDDLLFAIQEADGDLEVAVDRISEGLVFQWGEVKSKKSKKEAAQQKAKAAAATNPPPPVQQQTYSHHRSERSQQVYRGNNDRSRRGGRGGHGSRGPRQSNNNHTPSTGHTTNAATWGTQPPTKTSFQPQQPEGDSWASIASNKMNAAAPADDNWAQQATTDTNGGGSGWDAPSSSGGGWDSTAATTTSTTTETEAETKPSTSTTTSSEPPKTWASLLKTQPKPEPEPQPKEKKEAESSGWDAPTATTNDAWTDDNNEVKTTDALEQQEAKKESTSTWDEPTETKDAWNEPAESGWGATEETTPSVAAETTTEVEEETTTPEKEPETITTSTTEQHEEKPAENEVANEQPTQEEAPVTRKQSTTSRRLKQDAPVVLPNNSASLSSIGVKFGSLNLDDNSAETVEIQKTTLQSEPSRDQEEVISDTQYGTATTTTADAFGSAPLKQQQATAVQQQAAPVQQPQEAIPQQAQPQQQQQTHIPHQAHHHQQQQQQQQQLFGMDQLPSGYSSYLPNQPPANLSGGFGVSPMGSLPEYGVYGTEAHRAAAAMGYYDPTAYSQSPSVTSAGTYQGRDKHNQDSVASMPQHTGAQTPGAAAAAAAAQQMYPANMPYYPYYYMPNQFGYQQSYGQPFLNKNMYPNMYQQSVGKPNTGSAASPYGAAAGSAGGAAGAGSAGSPYSQNMYGQSVTGAGAGATGGYDDMGLQHHLSMGLHDYNQKPYQQQLPGFLGSTSAGQQQQQQQAGQPGQQPGQPGQSTSGQPQSNKNEVGGGLNKSAANAAGAAAGSNGHHHHQHPQQQQQYQQAMNPGNYFGHSFPYQQQYPQQHFPHFQQQQPGQQQQPSAQQPSPMGRQQPYWSQ</sequence>
<feature type="compositionally biased region" description="Polar residues" evidence="16">
    <location>
        <begin position="607"/>
        <end position="618"/>
    </location>
</feature>
<evidence type="ECO:0000256" key="9">
    <source>
        <dbReference type="ARBA" id="ARBA00022763"/>
    </source>
</evidence>
<dbReference type="GO" id="GO:0000781">
    <property type="term" value="C:chromosome, telomeric region"/>
    <property type="evidence" value="ECO:0007669"/>
    <property type="project" value="UniProtKB-SubCell"/>
</dbReference>
<evidence type="ECO:0000256" key="13">
    <source>
        <dbReference type="ARBA" id="ARBA00023125"/>
    </source>
</evidence>
<feature type="compositionally biased region" description="Gly residues" evidence="16">
    <location>
        <begin position="692"/>
        <end position="701"/>
    </location>
</feature>
<feature type="region of interest" description="Disordered" evidence="16">
    <location>
        <begin position="676"/>
        <end position="703"/>
    </location>
</feature>
<dbReference type="GO" id="GO:0005737">
    <property type="term" value="C:cytoplasm"/>
    <property type="evidence" value="ECO:0007669"/>
    <property type="project" value="UniProtKB-SubCell"/>
</dbReference>
<evidence type="ECO:0000256" key="14">
    <source>
        <dbReference type="ARBA" id="ARBA00023204"/>
    </source>
</evidence>
<evidence type="ECO:0000256" key="15">
    <source>
        <dbReference type="ARBA" id="ARBA00023242"/>
    </source>
</evidence>
<feature type="region of interest" description="Disordered" evidence="16">
    <location>
        <begin position="592"/>
        <end position="618"/>
    </location>
</feature>
<evidence type="ECO:0000256" key="16">
    <source>
        <dbReference type="SAM" id="MobiDB-lite"/>
    </source>
</evidence>
<evidence type="ECO:0000256" key="6">
    <source>
        <dbReference type="ARBA" id="ARBA00022454"/>
    </source>
</evidence>
<keyword evidence="15" id="KW-0539">Nucleus</keyword>
<keyword evidence="12" id="KW-0779">Telomere</keyword>
<feature type="compositionally biased region" description="Low complexity" evidence="16">
    <location>
        <begin position="799"/>
        <end position="813"/>
    </location>
</feature>
<feature type="compositionally biased region" description="Polar residues" evidence="16">
    <location>
        <begin position="130"/>
        <end position="176"/>
    </location>
</feature>
<evidence type="ECO:0000256" key="2">
    <source>
        <dbReference type="ARBA" id="ARBA00004496"/>
    </source>
</evidence>
<comment type="subcellular location">
    <subcellularLocation>
        <location evidence="3">Chromosome</location>
        <location evidence="3">Telomere</location>
    </subcellularLocation>
    <subcellularLocation>
        <location evidence="2">Cytoplasm</location>
    </subcellularLocation>
    <subcellularLocation>
        <location evidence="1">Nucleus</location>
    </subcellularLocation>
</comment>
<keyword evidence="9" id="KW-0227">DNA damage</keyword>
<feature type="compositionally biased region" description="Low complexity" evidence="16">
    <location>
        <begin position="756"/>
        <end position="789"/>
    </location>
</feature>
<dbReference type="GO" id="GO:0006281">
    <property type="term" value="P:DNA repair"/>
    <property type="evidence" value="ECO:0007669"/>
    <property type="project" value="UniProtKB-KW"/>
</dbReference>
<proteinExistence type="inferred from homology"/>
<comment type="caution">
    <text evidence="18">The sequence shown here is derived from an EMBL/GenBank/DDBJ whole genome shotgun (WGS) entry which is preliminary data.</text>
</comment>
<feature type="compositionally biased region" description="Low complexity" evidence="16">
    <location>
        <begin position="272"/>
        <end position="282"/>
    </location>
</feature>
<dbReference type="PANTHER" id="PTHR16308">
    <property type="entry name" value="UBIQUITIN ASSOCIATED PROTEIN 2-LIKE/LINGERER"/>
    <property type="match status" value="1"/>
</dbReference>
<dbReference type="AlphaFoldDB" id="A0AAD5JMZ7"/>
<dbReference type="PROSITE" id="PS51140">
    <property type="entry name" value="CUE"/>
    <property type="match status" value="1"/>
</dbReference>
<feature type="domain" description="CUE" evidence="17">
    <location>
        <begin position="16"/>
        <end position="59"/>
    </location>
</feature>
<dbReference type="GO" id="GO:0003677">
    <property type="term" value="F:DNA binding"/>
    <property type="evidence" value="ECO:0007669"/>
    <property type="project" value="UniProtKB-KW"/>
</dbReference>
<feature type="region of interest" description="Disordered" evidence="16">
    <location>
        <begin position="748"/>
        <end position="883"/>
    </location>
</feature>
<reference evidence="18" key="1">
    <citation type="journal article" date="2022" name="IScience">
        <title>Evolution of zygomycete secretomes and the origins of terrestrial fungal ecologies.</title>
        <authorList>
            <person name="Chang Y."/>
            <person name="Wang Y."/>
            <person name="Mondo S."/>
            <person name="Ahrendt S."/>
            <person name="Andreopoulos W."/>
            <person name="Barry K."/>
            <person name="Beard J."/>
            <person name="Benny G.L."/>
            <person name="Blankenship S."/>
            <person name="Bonito G."/>
            <person name="Cuomo C."/>
            <person name="Desiro A."/>
            <person name="Gervers K.A."/>
            <person name="Hundley H."/>
            <person name="Kuo A."/>
            <person name="LaButti K."/>
            <person name="Lang B.F."/>
            <person name="Lipzen A."/>
            <person name="O'Donnell K."/>
            <person name="Pangilinan J."/>
            <person name="Reynolds N."/>
            <person name="Sandor L."/>
            <person name="Smith M.E."/>
            <person name="Tsang A."/>
            <person name="Grigoriev I.V."/>
            <person name="Stajich J.E."/>
            <person name="Spatafora J.W."/>
        </authorList>
    </citation>
    <scope>NUCLEOTIDE SEQUENCE</scope>
    <source>
        <strain evidence="18">RSA 2281</strain>
    </source>
</reference>
<evidence type="ECO:0000256" key="1">
    <source>
        <dbReference type="ARBA" id="ARBA00004123"/>
    </source>
</evidence>
<evidence type="ECO:0000256" key="7">
    <source>
        <dbReference type="ARBA" id="ARBA00022490"/>
    </source>
</evidence>
<feature type="region of interest" description="Disordered" evidence="16">
    <location>
        <begin position="477"/>
        <end position="526"/>
    </location>
</feature>
<organism evidence="18 19">
    <name type="scientific">Phascolomyces articulosus</name>
    <dbReference type="NCBI Taxonomy" id="60185"/>
    <lineage>
        <taxon>Eukaryota</taxon>
        <taxon>Fungi</taxon>
        <taxon>Fungi incertae sedis</taxon>
        <taxon>Mucoromycota</taxon>
        <taxon>Mucoromycotina</taxon>
        <taxon>Mucoromycetes</taxon>
        <taxon>Mucorales</taxon>
        <taxon>Lichtheimiaceae</taxon>
        <taxon>Phascolomyces</taxon>
    </lineage>
</organism>
<evidence type="ECO:0000313" key="19">
    <source>
        <dbReference type="Proteomes" id="UP001209540"/>
    </source>
</evidence>
<dbReference type="GO" id="GO:0043130">
    <property type="term" value="F:ubiquitin binding"/>
    <property type="evidence" value="ECO:0007669"/>
    <property type="project" value="InterPro"/>
</dbReference>
<feature type="compositionally biased region" description="Low complexity" evidence="16">
    <location>
        <begin position="680"/>
        <end position="691"/>
    </location>
</feature>
<evidence type="ECO:0000256" key="12">
    <source>
        <dbReference type="ARBA" id="ARBA00022895"/>
    </source>
</evidence>
<keyword evidence="8" id="KW-0597">Phosphoprotein</keyword>
<keyword evidence="6" id="KW-0158">Chromosome</keyword>
<evidence type="ECO:0000256" key="8">
    <source>
        <dbReference type="ARBA" id="ARBA00022553"/>
    </source>
</evidence>
<evidence type="ECO:0000256" key="5">
    <source>
        <dbReference type="ARBA" id="ARBA00020536"/>
    </source>
</evidence>
<evidence type="ECO:0000256" key="11">
    <source>
        <dbReference type="ARBA" id="ARBA00022843"/>
    </source>
</evidence>
<evidence type="ECO:0000259" key="17">
    <source>
        <dbReference type="PROSITE" id="PS51140"/>
    </source>
</evidence>
<feature type="compositionally biased region" description="Low complexity" evidence="16">
    <location>
        <begin position="213"/>
        <end position="244"/>
    </location>
</feature>
<protein>
    <recommendedName>
        <fullName evidence="5">RNA polymerase II degradation factor 1</fullName>
    </recommendedName>
</protein>
<dbReference type="Pfam" id="PF02845">
    <property type="entry name" value="CUE"/>
    <property type="match status" value="1"/>
</dbReference>
<keyword evidence="7" id="KW-0963">Cytoplasm</keyword>
<feature type="compositionally biased region" description="Low complexity" evidence="16">
    <location>
        <begin position="821"/>
        <end position="873"/>
    </location>
</feature>
<dbReference type="InterPro" id="IPR051833">
    <property type="entry name" value="TC-DDR_regulator"/>
</dbReference>
<gene>
    <name evidence="18" type="ORF">BDA99DRAFT_576765</name>
</gene>
<keyword evidence="19" id="KW-1185">Reference proteome</keyword>
<accession>A0AAD5JMZ7</accession>
<evidence type="ECO:0000256" key="4">
    <source>
        <dbReference type="ARBA" id="ARBA00005491"/>
    </source>
</evidence>
<dbReference type="InterPro" id="IPR041803">
    <property type="entry name" value="DEF1_CUE"/>
</dbReference>
<feature type="compositionally biased region" description="Basic and acidic residues" evidence="16">
    <location>
        <begin position="288"/>
        <end position="305"/>
    </location>
</feature>
<evidence type="ECO:0000256" key="3">
    <source>
        <dbReference type="ARBA" id="ARBA00004574"/>
    </source>
</evidence>
<keyword evidence="14" id="KW-0234">DNA repair</keyword>
<name>A0AAD5JMZ7_9FUNG</name>
<evidence type="ECO:0000256" key="10">
    <source>
        <dbReference type="ARBA" id="ARBA00022786"/>
    </source>
</evidence>
<dbReference type="Proteomes" id="UP001209540">
    <property type="component" value="Unassembled WGS sequence"/>
</dbReference>
<dbReference type="InterPro" id="IPR003892">
    <property type="entry name" value="CUE"/>
</dbReference>